<evidence type="ECO:0000256" key="1">
    <source>
        <dbReference type="ARBA" id="ARBA00004370"/>
    </source>
</evidence>
<dbReference type="SUPFAM" id="SSF58104">
    <property type="entry name" value="Methyl-accepting chemotaxis protein (MCP) signaling domain"/>
    <property type="match status" value="1"/>
</dbReference>
<dbReference type="GO" id="GO:0005886">
    <property type="term" value="C:plasma membrane"/>
    <property type="evidence" value="ECO:0007669"/>
    <property type="project" value="TreeGrafter"/>
</dbReference>
<dbReference type="PRINTS" id="PR00260">
    <property type="entry name" value="CHEMTRNSDUCR"/>
</dbReference>
<keyword evidence="6" id="KW-1133">Transmembrane helix</keyword>
<dbReference type="RefSeq" id="WP_175129289.1">
    <property type="nucleotide sequence ID" value="NZ_CADILD010000002.1"/>
</dbReference>
<feature type="domain" description="HAMP" evidence="8">
    <location>
        <begin position="216"/>
        <end position="268"/>
    </location>
</feature>
<feature type="domain" description="Methyl-accepting transducer" evidence="7">
    <location>
        <begin position="273"/>
        <end position="502"/>
    </location>
</feature>
<keyword evidence="5" id="KW-0175">Coiled coil</keyword>
<keyword evidence="6" id="KW-0472">Membrane</keyword>
<evidence type="ECO:0000259" key="8">
    <source>
        <dbReference type="PROSITE" id="PS50885"/>
    </source>
</evidence>
<name>A0A6S7E2W2_9BURK</name>
<dbReference type="FunFam" id="1.10.287.950:FF:000001">
    <property type="entry name" value="Methyl-accepting chemotaxis sensory transducer"/>
    <property type="match status" value="1"/>
</dbReference>
<dbReference type="InterPro" id="IPR003660">
    <property type="entry name" value="HAMP_dom"/>
</dbReference>
<dbReference type="Proteomes" id="UP000494105">
    <property type="component" value="Unassembled WGS sequence"/>
</dbReference>
<dbReference type="InterPro" id="IPR004090">
    <property type="entry name" value="Chemotax_Me-accpt_rcpt"/>
</dbReference>
<dbReference type="PANTHER" id="PTHR43531:SF14">
    <property type="entry name" value="METHYL-ACCEPTING CHEMOTAXIS PROTEIN I-RELATED"/>
    <property type="match status" value="1"/>
</dbReference>
<organism evidence="9 10">
    <name type="scientific">Achromobacter piechaudii</name>
    <dbReference type="NCBI Taxonomy" id="72556"/>
    <lineage>
        <taxon>Bacteria</taxon>
        <taxon>Pseudomonadati</taxon>
        <taxon>Pseudomonadota</taxon>
        <taxon>Betaproteobacteria</taxon>
        <taxon>Burkholderiales</taxon>
        <taxon>Alcaligenaceae</taxon>
        <taxon>Achromobacter</taxon>
    </lineage>
</organism>
<keyword evidence="2" id="KW-0488">Methylation</keyword>
<evidence type="ECO:0000259" key="7">
    <source>
        <dbReference type="PROSITE" id="PS50111"/>
    </source>
</evidence>
<proteinExistence type="inferred from homology"/>
<dbReference type="SMART" id="SM00283">
    <property type="entry name" value="MA"/>
    <property type="match status" value="1"/>
</dbReference>
<dbReference type="Gene3D" id="1.10.287.950">
    <property type="entry name" value="Methyl-accepting chemotaxis protein"/>
    <property type="match status" value="1"/>
</dbReference>
<gene>
    <name evidence="9" type="ORF">LMG1861_03937</name>
</gene>
<accession>A0A6S7E2W2</accession>
<evidence type="ECO:0000313" key="9">
    <source>
        <dbReference type="EMBL" id="CAB3893608.1"/>
    </source>
</evidence>
<evidence type="ECO:0000256" key="5">
    <source>
        <dbReference type="SAM" id="Coils"/>
    </source>
</evidence>
<dbReference type="InterPro" id="IPR004089">
    <property type="entry name" value="MCPsignal_dom"/>
</dbReference>
<dbReference type="GO" id="GO:0004888">
    <property type="term" value="F:transmembrane signaling receptor activity"/>
    <property type="evidence" value="ECO:0007669"/>
    <property type="project" value="InterPro"/>
</dbReference>
<dbReference type="CDD" id="cd11386">
    <property type="entry name" value="MCP_signal"/>
    <property type="match status" value="1"/>
</dbReference>
<feature type="transmembrane region" description="Helical" evidence="6">
    <location>
        <begin position="12"/>
        <end position="33"/>
    </location>
</feature>
<dbReference type="PROSITE" id="PS50111">
    <property type="entry name" value="CHEMOTAXIS_TRANSDUC_2"/>
    <property type="match status" value="1"/>
</dbReference>
<reference evidence="9 10" key="1">
    <citation type="submission" date="2020-04" db="EMBL/GenBank/DDBJ databases">
        <authorList>
            <person name="De Canck E."/>
        </authorList>
    </citation>
    <scope>NUCLEOTIDE SEQUENCE [LARGE SCALE GENOMIC DNA]</scope>
    <source>
        <strain evidence="9 10">LMG 1861</strain>
    </source>
</reference>
<evidence type="ECO:0000256" key="4">
    <source>
        <dbReference type="PROSITE-ProRule" id="PRU00284"/>
    </source>
</evidence>
<evidence type="ECO:0000313" key="10">
    <source>
        <dbReference type="Proteomes" id="UP000494105"/>
    </source>
</evidence>
<evidence type="ECO:0000256" key="3">
    <source>
        <dbReference type="ARBA" id="ARBA00029447"/>
    </source>
</evidence>
<dbReference type="Pfam" id="PF12729">
    <property type="entry name" value="4HB_MCP_1"/>
    <property type="match status" value="1"/>
</dbReference>
<dbReference type="GO" id="GO:0007165">
    <property type="term" value="P:signal transduction"/>
    <property type="evidence" value="ECO:0007669"/>
    <property type="project" value="UniProtKB-KW"/>
</dbReference>
<dbReference type="Pfam" id="PF00672">
    <property type="entry name" value="HAMP"/>
    <property type="match status" value="1"/>
</dbReference>
<dbReference type="PROSITE" id="PS50885">
    <property type="entry name" value="HAMP"/>
    <property type="match status" value="1"/>
</dbReference>
<keyword evidence="4" id="KW-0807">Transducer</keyword>
<dbReference type="CDD" id="cd19411">
    <property type="entry name" value="MCP2201-like_sensor"/>
    <property type="match status" value="1"/>
</dbReference>
<feature type="coiled-coil region" evidence="5">
    <location>
        <begin position="292"/>
        <end position="326"/>
    </location>
</feature>
<evidence type="ECO:0000256" key="6">
    <source>
        <dbReference type="SAM" id="Phobius"/>
    </source>
</evidence>
<comment type="similarity">
    <text evidence="3">Belongs to the methyl-accepting chemotaxis (MCP) protein family.</text>
</comment>
<dbReference type="CDD" id="cd06225">
    <property type="entry name" value="HAMP"/>
    <property type="match status" value="1"/>
</dbReference>
<dbReference type="PANTHER" id="PTHR43531">
    <property type="entry name" value="PROTEIN ICFG"/>
    <property type="match status" value="1"/>
</dbReference>
<evidence type="ECO:0000256" key="2">
    <source>
        <dbReference type="ARBA" id="ARBA00022481"/>
    </source>
</evidence>
<dbReference type="InterPro" id="IPR024478">
    <property type="entry name" value="HlyB_4HB_MCP"/>
</dbReference>
<evidence type="ECO:0008006" key="11">
    <source>
        <dbReference type="Google" id="ProtNLM"/>
    </source>
</evidence>
<dbReference type="EMBL" id="CADILD010000002">
    <property type="protein sequence ID" value="CAB3893608.1"/>
    <property type="molecule type" value="Genomic_DNA"/>
</dbReference>
<keyword evidence="6" id="KW-0812">Transmembrane</keyword>
<comment type="subcellular location">
    <subcellularLocation>
        <location evidence="1">Membrane</location>
    </subcellularLocation>
</comment>
<dbReference type="InterPro" id="IPR047347">
    <property type="entry name" value="YvaQ-like_sensor"/>
</dbReference>
<protein>
    <recommendedName>
        <fullName evidence="11">Methyl-accepting chemotaxis protein I</fullName>
    </recommendedName>
</protein>
<sequence>MFSRFSLGNLSIGTRLTLGFGTVLALLLALTGLSQYELTHIGGINRAITLQTWAKANAINTIDVTTRANARANLELIVNTDPRAADALFARIDANKKVIDQALDVLRPLFQTEDDRLKLRLLEDVRGRYVASFQKVGALLKNGERDAARQSLLDETLPLLDTLQNRVIEISRIQSAEMQDAGIASQKVIDNAGTMNLILSAMAIVLGGLFAWRVAKSITAPLAQAVMVAETVARGDLGQPIHADTRDETGRLMRALRDMQDKLAGAVRTIRAGSETISSAAGQIAAGNTDLSSRTEEQAASLEETAASMEELASTVKQNADNARQANQLAASASEIAHRGGAVVSAVVSTMADISASSRQISEIVSVIDGIAFQTNILALNAAVEAARAGEQGKGFAVVAGEVRSLAQRSAQAAREVKALIEGSASKVAEGSNHAENAGATMHDVVASVKRVTDIMGEIAAASQEQAAGIEQVNRAVSQMDEVTQQNAALVEEAAAAAGSMQDQAHALVRAVGVFRLGEDGARRVEVGAPTRERGALMLT</sequence>
<dbReference type="SMART" id="SM00304">
    <property type="entry name" value="HAMP"/>
    <property type="match status" value="1"/>
</dbReference>
<dbReference type="GO" id="GO:0006935">
    <property type="term" value="P:chemotaxis"/>
    <property type="evidence" value="ECO:0007669"/>
    <property type="project" value="InterPro"/>
</dbReference>
<dbReference type="AlphaFoldDB" id="A0A6S7E2W2"/>
<dbReference type="Pfam" id="PF00015">
    <property type="entry name" value="MCPsignal"/>
    <property type="match status" value="1"/>
</dbReference>
<dbReference type="InterPro" id="IPR051310">
    <property type="entry name" value="MCP_chemotaxis"/>
</dbReference>